<comment type="subcellular location">
    <subcellularLocation>
        <location evidence="2">Cell inner membrane</location>
        <topology evidence="2">Multi-pass membrane protein</topology>
    </subcellularLocation>
    <subcellularLocation>
        <location evidence="17">Cell membrane</location>
        <topology evidence="17">Multi-pass membrane protein</topology>
    </subcellularLocation>
</comment>
<feature type="binding site" evidence="15">
    <location>
        <begin position="118"/>
        <end position="121"/>
    </location>
    <ligand>
        <name>GTP</name>
        <dbReference type="ChEBI" id="CHEBI:37565"/>
        <label>1</label>
    </ligand>
</feature>
<evidence type="ECO:0000256" key="1">
    <source>
        <dbReference type="ARBA" id="ARBA00003926"/>
    </source>
</evidence>
<dbReference type="InterPro" id="IPR050860">
    <property type="entry name" value="FeoB_GTPase"/>
</dbReference>
<feature type="binding site" evidence="15">
    <location>
        <begin position="58"/>
        <end position="61"/>
    </location>
    <ligand>
        <name>GTP</name>
        <dbReference type="ChEBI" id="CHEBI:37565"/>
        <label>1</label>
    </ligand>
</feature>
<keyword evidence="11" id="KW-0406">Ion transport</keyword>
<protein>
    <recommendedName>
        <fullName evidence="14 17">Ferrous iron transport protein B</fullName>
    </recommendedName>
</protein>
<evidence type="ECO:0000256" key="17">
    <source>
        <dbReference type="RuleBase" id="RU362098"/>
    </source>
</evidence>
<keyword evidence="12 15" id="KW-0342">GTP-binding</keyword>
<dbReference type="GO" id="GO:0005525">
    <property type="term" value="F:GTP binding"/>
    <property type="evidence" value="ECO:0007669"/>
    <property type="project" value="UniProtKB-KW"/>
</dbReference>
<dbReference type="InterPro" id="IPR030389">
    <property type="entry name" value="G_FEOB_dom"/>
</dbReference>
<evidence type="ECO:0000256" key="12">
    <source>
        <dbReference type="ARBA" id="ARBA00023134"/>
    </source>
</evidence>
<dbReference type="PRINTS" id="PR00326">
    <property type="entry name" value="GTP1OBG"/>
</dbReference>
<keyword evidence="13 17" id="KW-0472">Membrane</keyword>
<evidence type="ECO:0000256" key="13">
    <source>
        <dbReference type="ARBA" id="ARBA00023136"/>
    </source>
</evidence>
<comment type="function">
    <text evidence="1 17">Probable transporter of a GTP-driven Fe(2+) uptake system.</text>
</comment>
<evidence type="ECO:0000256" key="16">
    <source>
        <dbReference type="PIRSR" id="PIRSR603373-2"/>
    </source>
</evidence>
<feature type="binding site" evidence="15">
    <location>
        <begin position="12"/>
        <end position="19"/>
    </location>
    <ligand>
        <name>GTP</name>
        <dbReference type="ChEBI" id="CHEBI:37565"/>
        <label>1</label>
    </ligand>
</feature>
<dbReference type="EMBL" id="CP001785">
    <property type="protein sequence ID" value="ACX51783.1"/>
    <property type="molecule type" value="Genomic_DNA"/>
</dbReference>
<feature type="transmembrane region" description="Helical" evidence="17">
    <location>
        <begin position="578"/>
        <end position="600"/>
    </location>
</feature>
<feature type="transmembrane region" description="Helical" evidence="17">
    <location>
        <begin position="523"/>
        <end position="542"/>
    </location>
</feature>
<keyword evidence="6" id="KW-0997">Cell inner membrane</keyword>
<dbReference type="KEGG" id="adg:Adeg_0635"/>
<evidence type="ECO:0000256" key="14">
    <source>
        <dbReference type="NCBIfam" id="TIGR00437"/>
    </source>
</evidence>
<dbReference type="Pfam" id="PF07670">
    <property type="entry name" value="Gate"/>
    <property type="match status" value="2"/>
</dbReference>
<feature type="domain" description="FeoB-type G" evidence="18">
    <location>
        <begin position="5"/>
        <end position="168"/>
    </location>
</feature>
<keyword evidence="16" id="KW-0479">Metal-binding</keyword>
<proteinExistence type="inferred from homology"/>
<dbReference type="GO" id="GO:0005886">
    <property type="term" value="C:plasma membrane"/>
    <property type="evidence" value="ECO:0007669"/>
    <property type="project" value="UniProtKB-SubCell"/>
</dbReference>
<reference evidence="19 20" key="1">
    <citation type="submission" date="2009-10" db="EMBL/GenBank/DDBJ databases">
        <title>Complete sequence of chromosome of Ammonifex degensii KC4.</title>
        <authorList>
            <consortium name="US DOE Joint Genome Institute"/>
            <person name="Kerfeld C."/>
            <person name="Goodner B."/>
            <person name="Huber H."/>
            <person name="Stetter K."/>
            <person name="Lucas S."/>
            <person name="Copeland A."/>
            <person name="Lapidus A."/>
            <person name="Glavina del Rio T."/>
            <person name="Dalin E."/>
            <person name="Tice H."/>
            <person name="Bruce D."/>
            <person name="Goodwin L."/>
            <person name="Pitluck S."/>
            <person name="Saunders E."/>
            <person name="Brettin T."/>
            <person name="Detter J.C."/>
            <person name="Han C."/>
            <person name="Larimer F."/>
            <person name="Land M."/>
            <person name="Hauser L."/>
            <person name="Kyrpides N."/>
            <person name="Ovchinnikova G."/>
            <person name="Richardson P."/>
        </authorList>
    </citation>
    <scope>NUCLEOTIDE SEQUENCE [LARGE SCALE GENOMIC DNA]</scope>
    <source>
        <strain evidence="20">DSM 10501 / KC4</strain>
    </source>
</reference>
<dbReference type="Gene3D" id="1.10.287.1770">
    <property type="match status" value="1"/>
</dbReference>
<evidence type="ECO:0000313" key="20">
    <source>
        <dbReference type="Proteomes" id="UP000002620"/>
    </source>
</evidence>
<dbReference type="InterPro" id="IPR011640">
    <property type="entry name" value="Fe2_transport_prot_B_C"/>
</dbReference>
<dbReference type="AlphaFoldDB" id="C9RC06"/>
<name>C9RC06_AMMDK</name>
<dbReference type="CDD" id="cd01879">
    <property type="entry name" value="FeoB"/>
    <property type="match status" value="1"/>
</dbReference>
<gene>
    <name evidence="19" type="ordered locus">Adeg_0635</name>
</gene>
<sequence length="676" mass="73775">MSKSAGVVALAGNPNVGKTCIFNALTGLRQKVGNWPGVTVEKKEGVFLVDGQEVMVVDLPGIYGLTPYSIDEKIARDFLLKEKPGAVVAVVDTTNLERNLYLVVELLELGANLVLDLNMIDRVEGQGIRIDKEKLSRGLGGVPVVETAAHKGFGVEALKKVVLEAIQKGKREEFKVDYGSEAETAIGELAGLLEDKVASLGFSPRWTAIKLLEGDPEVQELVKQQGGEEILKMARQLAVSLEKKLGSDPETFFAERRYGFIRGLVRQAVAATEKDLAARLTLSDRLDRILTSRVLGIPIFLLLMWLTFQLVFKLGAPLADGIDAFFGWLGESASSWLGNAGAAEWLVSLVKDGIIGGVGSVLVFLPNIMLLFLALSFLEDTGYMARAAFVMDRLMHTFGLHGKSFIPMLLGFGCNVPAIMATRTLENEKDRILTILVNPLMSCTARLPIYVLFTGAFFAERYRGTVIFSLYLLGIILALLVAVLFKNTLFKGAVAPFIMELPPYRLPSIKSLLLHMWERSRVFLTKAGTIIFAGVILVWLLASLPLGVEYGSAESLVGRLGQVFAPLLKPAGFGEYQAAVALIFGILAKEIVVGTLGTLYGVGEEGLASVLPEHFDPASAYAFMVMSLIYIPCLATIATIKREAGWKWAAFAVFYSLTLGWVVAVVFYQILRHFWV</sequence>
<dbReference type="HOGENOM" id="CLU_013350_3_0_9"/>
<dbReference type="GO" id="GO:0015093">
    <property type="term" value="F:ferrous iron transmembrane transporter activity"/>
    <property type="evidence" value="ECO:0007669"/>
    <property type="project" value="UniProtKB-UniRule"/>
</dbReference>
<evidence type="ECO:0000259" key="18">
    <source>
        <dbReference type="PROSITE" id="PS51711"/>
    </source>
</evidence>
<dbReference type="Pfam" id="PF17910">
    <property type="entry name" value="FeoB_Cyto"/>
    <property type="match status" value="1"/>
</dbReference>
<evidence type="ECO:0000256" key="5">
    <source>
        <dbReference type="ARBA" id="ARBA00022496"/>
    </source>
</evidence>
<dbReference type="InterPro" id="IPR041069">
    <property type="entry name" value="FeoB_Cyto"/>
</dbReference>
<dbReference type="eggNOG" id="COG0370">
    <property type="taxonomic scope" value="Bacteria"/>
</dbReference>
<evidence type="ECO:0000256" key="6">
    <source>
        <dbReference type="ARBA" id="ARBA00022519"/>
    </source>
</evidence>
<dbReference type="InterPro" id="IPR011642">
    <property type="entry name" value="Gate_dom"/>
</dbReference>
<dbReference type="Pfam" id="PF07664">
    <property type="entry name" value="FeoB_C"/>
    <property type="match status" value="1"/>
</dbReference>
<evidence type="ECO:0000313" key="19">
    <source>
        <dbReference type="EMBL" id="ACX51783.1"/>
    </source>
</evidence>
<evidence type="ECO:0000256" key="7">
    <source>
        <dbReference type="ARBA" id="ARBA00022692"/>
    </source>
</evidence>
<evidence type="ECO:0000256" key="9">
    <source>
        <dbReference type="ARBA" id="ARBA00022989"/>
    </source>
</evidence>
<feature type="binding site" evidence="16">
    <location>
        <position position="27"/>
    </location>
    <ligand>
        <name>Mg(2+)</name>
        <dbReference type="ChEBI" id="CHEBI:18420"/>
        <label>2</label>
    </ligand>
</feature>
<evidence type="ECO:0000256" key="10">
    <source>
        <dbReference type="ARBA" id="ARBA00023004"/>
    </source>
</evidence>
<feature type="transmembrane region" description="Helical" evidence="17">
    <location>
        <begin position="652"/>
        <end position="671"/>
    </location>
</feature>
<dbReference type="FunFam" id="3.40.50.300:FF:000426">
    <property type="entry name" value="Ferrous iron transport protein B"/>
    <property type="match status" value="1"/>
</dbReference>
<dbReference type="Pfam" id="PF02421">
    <property type="entry name" value="FeoB_N"/>
    <property type="match status" value="1"/>
</dbReference>
<keyword evidence="16" id="KW-0460">Magnesium</keyword>
<feature type="transmembrane region" description="Helical" evidence="17">
    <location>
        <begin position="354"/>
        <end position="378"/>
    </location>
</feature>
<dbReference type="STRING" id="429009.Adeg_0635"/>
<dbReference type="NCBIfam" id="TIGR00437">
    <property type="entry name" value="feoB"/>
    <property type="match status" value="1"/>
</dbReference>
<accession>C9RC06</accession>
<keyword evidence="8 15" id="KW-0547">Nucleotide-binding</keyword>
<keyword evidence="3 17" id="KW-0813">Transport</keyword>
<feature type="transmembrane region" description="Helical" evidence="17">
    <location>
        <begin position="465"/>
        <end position="485"/>
    </location>
</feature>
<keyword evidence="20" id="KW-1185">Reference proteome</keyword>
<comment type="similarity">
    <text evidence="17">Belongs to the TRAFAC class TrmE-Era-EngA-EngB-Septin-like GTPase superfamily. FeoB GTPase (TC 9.A.8) family.</text>
</comment>
<feature type="binding site" evidence="16">
    <location>
        <position position="24"/>
    </location>
    <ligand>
        <name>Mg(2+)</name>
        <dbReference type="ChEBI" id="CHEBI:18420"/>
        <label>2</label>
    </ligand>
</feature>
<evidence type="ECO:0000256" key="11">
    <source>
        <dbReference type="ARBA" id="ARBA00023065"/>
    </source>
</evidence>
<evidence type="ECO:0000256" key="8">
    <source>
        <dbReference type="ARBA" id="ARBA00022741"/>
    </source>
</evidence>
<keyword evidence="10 17" id="KW-0408">Iron</keyword>
<feature type="transmembrane region" description="Helical" evidence="17">
    <location>
        <begin position="398"/>
        <end position="420"/>
    </location>
</feature>
<evidence type="ECO:0000256" key="3">
    <source>
        <dbReference type="ARBA" id="ARBA00022448"/>
    </source>
</evidence>
<feature type="binding site" evidence="16">
    <location>
        <position position="26"/>
    </location>
    <ligand>
        <name>Mg(2+)</name>
        <dbReference type="ChEBI" id="CHEBI:18420"/>
        <label>2</label>
    </ligand>
</feature>
<organism evidence="19 20">
    <name type="scientific">Ammonifex degensii (strain DSM 10501 / KC4)</name>
    <dbReference type="NCBI Taxonomy" id="429009"/>
    <lineage>
        <taxon>Bacteria</taxon>
        <taxon>Bacillati</taxon>
        <taxon>Bacillota</taxon>
        <taxon>Clostridia</taxon>
        <taxon>Thermoanaerobacterales</taxon>
        <taxon>Thermoanaerobacteraceae</taxon>
        <taxon>Ammonifex</taxon>
    </lineage>
</organism>
<feature type="binding site" evidence="16">
    <location>
        <position position="23"/>
    </location>
    <ligand>
        <name>Mg(2+)</name>
        <dbReference type="ChEBI" id="CHEBI:18420"/>
        <label>2</label>
    </ligand>
</feature>
<evidence type="ECO:0000256" key="15">
    <source>
        <dbReference type="PIRSR" id="PIRSR603373-1"/>
    </source>
</evidence>
<evidence type="ECO:0000256" key="4">
    <source>
        <dbReference type="ARBA" id="ARBA00022475"/>
    </source>
</evidence>
<evidence type="ECO:0000256" key="2">
    <source>
        <dbReference type="ARBA" id="ARBA00004429"/>
    </source>
</evidence>
<dbReference type="Proteomes" id="UP000002620">
    <property type="component" value="Chromosome"/>
</dbReference>
<feature type="transmembrane region" description="Helical" evidence="17">
    <location>
        <begin position="294"/>
        <end position="312"/>
    </location>
</feature>
<dbReference type="PROSITE" id="PS51711">
    <property type="entry name" value="G_FEOB"/>
    <property type="match status" value="1"/>
</dbReference>
<dbReference type="PANTHER" id="PTHR43185">
    <property type="entry name" value="FERROUS IRON TRANSPORT PROTEIN B"/>
    <property type="match status" value="1"/>
</dbReference>
<dbReference type="InterPro" id="IPR027417">
    <property type="entry name" value="P-loop_NTPase"/>
</dbReference>
<keyword evidence="9 17" id="KW-1133">Transmembrane helix</keyword>
<dbReference type="InterPro" id="IPR003373">
    <property type="entry name" value="Fe2_transport_prot-B"/>
</dbReference>
<feature type="transmembrane region" description="Helical" evidence="17">
    <location>
        <begin position="620"/>
        <end position="640"/>
    </location>
</feature>
<dbReference type="GO" id="GO:0046872">
    <property type="term" value="F:metal ion binding"/>
    <property type="evidence" value="ECO:0007669"/>
    <property type="project" value="UniProtKB-KW"/>
</dbReference>
<keyword evidence="4" id="KW-1003">Cell membrane</keyword>
<dbReference type="PANTHER" id="PTHR43185:SF1">
    <property type="entry name" value="FE(2+) TRANSPORTER FEOB"/>
    <property type="match status" value="1"/>
</dbReference>
<keyword evidence="7 17" id="KW-0812">Transmembrane</keyword>
<dbReference type="InterPro" id="IPR006073">
    <property type="entry name" value="GTP-bd"/>
</dbReference>
<keyword evidence="5 17" id="KW-0410">Iron transport</keyword>
<feature type="binding site" evidence="15">
    <location>
        <begin position="37"/>
        <end position="41"/>
    </location>
    <ligand>
        <name>GTP</name>
        <dbReference type="ChEBI" id="CHEBI:37565"/>
        <label>1</label>
    </ligand>
</feature>
<dbReference type="SUPFAM" id="SSF52540">
    <property type="entry name" value="P-loop containing nucleoside triphosphate hydrolases"/>
    <property type="match status" value="1"/>
</dbReference>
<feature type="transmembrane region" description="Helical" evidence="17">
    <location>
        <begin position="432"/>
        <end position="453"/>
    </location>
</feature>
<dbReference type="Gene3D" id="3.40.50.300">
    <property type="entry name" value="P-loop containing nucleotide triphosphate hydrolases"/>
    <property type="match status" value="1"/>
</dbReference>
<dbReference type="OrthoDB" id="9809127at2"/>
<dbReference type="RefSeq" id="WP_015738661.1">
    <property type="nucleotide sequence ID" value="NC_013385.1"/>
</dbReference>